<dbReference type="AlphaFoldDB" id="A0AAW2EVT5"/>
<name>A0AAW2EVT5_9HYME</name>
<keyword evidence="3" id="KW-1185">Reference proteome</keyword>
<dbReference type="Proteomes" id="UP001430953">
    <property type="component" value="Unassembled WGS sequence"/>
</dbReference>
<feature type="region of interest" description="Disordered" evidence="1">
    <location>
        <begin position="41"/>
        <end position="70"/>
    </location>
</feature>
<sequence>MFKTVCVQYFEHFIRNQFAREKFFKWQLKFRSLGRSKIAEHFPGNERRKVQTSKAISSKRDAKKKKRANR</sequence>
<protein>
    <submittedName>
        <fullName evidence="2">Uncharacterized protein</fullName>
    </submittedName>
</protein>
<evidence type="ECO:0000313" key="3">
    <source>
        <dbReference type="Proteomes" id="UP001430953"/>
    </source>
</evidence>
<evidence type="ECO:0000256" key="1">
    <source>
        <dbReference type="SAM" id="MobiDB-lite"/>
    </source>
</evidence>
<organism evidence="2 3">
    <name type="scientific">Cardiocondyla obscurior</name>
    <dbReference type="NCBI Taxonomy" id="286306"/>
    <lineage>
        <taxon>Eukaryota</taxon>
        <taxon>Metazoa</taxon>
        <taxon>Ecdysozoa</taxon>
        <taxon>Arthropoda</taxon>
        <taxon>Hexapoda</taxon>
        <taxon>Insecta</taxon>
        <taxon>Pterygota</taxon>
        <taxon>Neoptera</taxon>
        <taxon>Endopterygota</taxon>
        <taxon>Hymenoptera</taxon>
        <taxon>Apocrita</taxon>
        <taxon>Aculeata</taxon>
        <taxon>Formicoidea</taxon>
        <taxon>Formicidae</taxon>
        <taxon>Myrmicinae</taxon>
        <taxon>Cardiocondyla</taxon>
    </lineage>
</organism>
<evidence type="ECO:0000313" key="2">
    <source>
        <dbReference type="EMBL" id="KAL0107859.1"/>
    </source>
</evidence>
<reference evidence="2 3" key="1">
    <citation type="submission" date="2023-03" db="EMBL/GenBank/DDBJ databases">
        <title>High recombination rates correlate with genetic variation in Cardiocondyla obscurior ants.</title>
        <authorList>
            <person name="Errbii M."/>
        </authorList>
    </citation>
    <scope>NUCLEOTIDE SEQUENCE [LARGE SCALE GENOMIC DNA]</scope>
    <source>
        <strain evidence="2">Alpha-2009</strain>
        <tissue evidence="2">Whole body</tissue>
    </source>
</reference>
<comment type="caution">
    <text evidence="2">The sequence shown here is derived from an EMBL/GenBank/DDBJ whole genome shotgun (WGS) entry which is preliminary data.</text>
</comment>
<proteinExistence type="predicted"/>
<dbReference type="EMBL" id="JADYXP020000016">
    <property type="protein sequence ID" value="KAL0107859.1"/>
    <property type="molecule type" value="Genomic_DNA"/>
</dbReference>
<gene>
    <name evidence="2" type="ORF">PUN28_014848</name>
</gene>
<feature type="compositionally biased region" description="Basic residues" evidence="1">
    <location>
        <begin position="61"/>
        <end position="70"/>
    </location>
</feature>
<accession>A0AAW2EVT5</accession>